<evidence type="ECO:0000313" key="1">
    <source>
        <dbReference type="EMBL" id="WNY23207.1"/>
    </source>
</evidence>
<dbReference type="EMBL" id="CP131059">
    <property type="protein sequence ID" value="WNY23207.1"/>
    <property type="molecule type" value="Genomic_DNA"/>
</dbReference>
<dbReference type="KEGG" id="mehf:MmiHf6_05120"/>
<protein>
    <submittedName>
        <fullName evidence="1">Uncharacterized protein</fullName>
    </submittedName>
</protein>
<evidence type="ECO:0000313" key="2">
    <source>
        <dbReference type="Proteomes" id="UP001302978"/>
    </source>
</evidence>
<proteinExistence type="predicted"/>
<dbReference type="Proteomes" id="UP001302978">
    <property type="component" value="Chromosome"/>
</dbReference>
<name>A0AA96VA08_9EURY</name>
<gene>
    <name evidence="1" type="ORF">MmiHf6_05120</name>
</gene>
<accession>A0AA96VA08</accession>
<sequence length="169" mass="19296">MFQQILDWIKFQKPPPQVEFLSAAKKRDLADSSHTKQKIQSHWFLIAFQLLQCAFLPLSFMVAAANQVCVAACICSFLRNPLALNFARFAHKISGCGGREVFVCSGREVCVSACRSVFRSGSSCCRRARTPQISKTKSKTVHIFQKRNLKGRQTLFKKKNQKQHRIFQK</sequence>
<dbReference type="AlphaFoldDB" id="A0AA96VA08"/>
<reference evidence="1 2" key="1">
    <citation type="submission" date="2023-07" db="EMBL/GenBank/DDBJ databases">
        <title>Closed genoem sequence of Methanomicrococcus sp. Hf6.</title>
        <authorList>
            <person name="Poehlein A."/>
            <person name="Protasov E."/>
            <person name="Platt K."/>
            <person name="Reeh H."/>
            <person name="Daniel R."/>
            <person name="Brune A."/>
        </authorList>
    </citation>
    <scope>NUCLEOTIDE SEQUENCE [LARGE SCALE GENOMIC DNA]</scope>
    <source>
        <strain evidence="1 2">Hf6</strain>
    </source>
</reference>
<organism evidence="1 2">
    <name type="scientific">Methanimicrococcus hongohii</name>
    <dbReference type="NCBI Taxonomy" id="3028295"/>
    <lineage>
        <taxon>Archaea</taxon>
        <taxon>Methanobacteriati</taxon>
        <taxon>Methanobacteriota</taxon>
        <taxon>Stenosarchaea group</taxon>
        <taxon>Methanomicrobia</taxon>
        <taxon>Methanosarcinales</taxon>
        <taxon>Methanosarcinaceae</taxon>
        <taxon>Methanimicrococcus</taxon>
    </lineage>
</organism>
<keyword evidence="2" id="KW-1185">Reference proteome</keyword>